<evidence type="ECO:0000313" key="3">
    <source>
        <dbReference type="Proteomes" id="UP001233271"/>
    </source>
</evidence>
<evidence type="ECO:0000256" key="1">
    <source>
        <dbReference type="SAM" id="SignalP"/>
    </source>
</evidence>
<accession>A0AA48QYM9</accession>
<dbReference type="Proteomes" id="UP001233271">
    <property type="component" value="Chromosome 7b"/>
</dbReference>
<reference evidence="2" key="1">
    <citation type="journal article" date="2023" name="BMC Genomics">
        <title>Chromosome-level genome assemblies of Cutaneotrichosporon spp. (Trichosporonales, Basidiomycota) reveal imbalanced evolution between nucleotide sequences and chromosome synteny.</title>
        <authorList>
            <person name="Kobayashi Y."/>
            <person name="Kayamori A."/>
            <person name="Aoki K."/>
            <person name="Shiwa Y."/>
            <person name="Matsutani M."/>
            <person name="Fujita N."/>
            <person name="Sugita T."/>
            <person name="Iwasaki W."/>
            <person name="Tanaka N."/>
            <person name="Takashima M."/>
        </authorList>
    </citation>
    <scope>NUCLEOTIDE SEQUENCE</scope>
    <source>
        <strain evidence="2">HIS019</strain>
    </source>
</reference>
<feature type="signal peptide" evidence="1">
    <location>
        <begin position="1"/>
        <end position="17"/>
    </location>
</feature>
<keyword evidence="3" id="KW-1185">Reference proteome</keyword>
<dbReference type="KEGG" id="ccac:CcaHIS019_0702930"/>
<evidence type="ECO:0000313" key="2">
    <source>
        <dbReference type="EMBL" id="BEI94712.1"/>
    </source>
</evidence>
<keyword evidence="1" id="KW-0732">Signal</keyword>
<dbReference type="Gene3D" id="2.80.10.50">
    <property type="match status" value="1"/>
</dbReference>
<dbReference type="GeneID" id="85498582"/>
<dbReference type="PROSITE" id="PS50231">
    <property type="entry name" value="RICIN_B_LECTIN"/>
    <property type="match status" value="1"/>
</dbReference>
<dbReference type="RefSeq" id="XP_060459977.1">
    <property type="nucleotide sequence ID" value="XM_060603710.1"/>
</dbReference>
<proteinExistence type="predicted"/>
<protein>
    <recommendedName>
        <fullName evidence="4">Ricin B lectin domain-containing protein</fullName>
    </recommendedName>
</protein>
<dbReference type="SUPFAM" id="SSF50370">
    <property type="entry name" value="Ricin B-like lectins"/>
    <property type="match status" value="1"/>
</dbReference>
<dbReference type="InterPro" id="IPR035992">
    <property type="entry name" value="Ricin_B-like_lectins"/>
</dbReference>
<gene>
    <name evidence="2" type="ORF">CcaverHIS019_0702930</name>
</gene>
<dbReference type="AlphaFoldDB" id="A0AA48QYM9"/>
<sequence length="180" mass="19704">MLLLNAITALFSITALAAPASLSINEPRATLKERASPIRIHLSSNPKVCLGSWFHENGGPVQLVKCTDPASKLRVEGDMFRFGAPPGGPTCLDVAKGDPTNPAQNWECNPDNPNQQFVWYGSGTGSMNFGWRGPGQYCLTVTPSWIYNDGPVLAGQNVGFTPCDPNDSLQKWEWSEYWDF</sequence>
<feature type="chain" id="PRO_5041281104" description="Ricin B lectin domain-containing protein" evidence="1">
    <location>
        <begin position="18"/>
        <end position="180"/>
    </location>
</feature>
<dbReference type="EMBL" id="AP028219">
    <property type="protein sequence ID" value="BEI94712.1"/>
    <property type="molecule type" value="Genomic_DNA"/>
</dbReference>
<name>A0AA48QYM9_9TREE</name>
<evidence type="ECO:0008006" key="4">
    <source>
        <dbReference type="Google" id="ProtNLM"/>
    </source>
</evidence>
<organism evidence="2 3">
    <name type="scientific">Cutaneotrichosporon cavernicola</name>
    <dbReference type="NCBI Taxonomy" id="279322"/>
    <lineage>
        <taxon>Eukaryota</taxon>
        <taxon>Fungi</taxon>
        <taxon>Dikarya</taxon>
        <taxon>Basidiomycota</taxon>
        <taxon>Agaricomycotina</taxon>
        <taxon>Tremellomycetes</taxon>
        <taxon>Trichosporonales</taxon>
        <taxon>Trichosporonaceae</taxon>
        <taxon>Cutaneotrichosporon</taxon>
    </lineage>
</organism>